<sequence>MIWNMFRKLTGRGSGTGSGPKLTIVGADRKPVQRPRPRATAPRLSGFPKLGRRNCAWVSEGAKNASFTRYRCTNCGVEAFSRDGKAPRQCKRGVDGGL</sequence>
<dbReference type="EMBL" id="CYSC01000003">
    <property type="protein sequence ID" value="CUH70397.1"/>
    <property type="molecule type" value="Genomic_DNA"/>
</dbReference>
<keyword evidence="4" id="KW-1185">Reference proteome</keyword>
<evidence type="ECO:0000313" key="3">
    <source>
        <dbReference type="EMBL" id="CUH70397.1"/>
    </source>
</evidence>
<dbReference type="Proteomes" id="UP000051086">
    <property type="component" value="Unassembled WGS sequence"/>
</dbReference>
<evidence type="ECO:0000313" key="2">
    <source>
        <dbReference type="EMBL" id="CUH62704.1"/>
    </source>
</evidence>
<evidence type="ECO:0000313" key="4">
    <source>
        <dbReference type="Proteomes" id="UP000051086"/>
    </source>
</evidence>
<proteinExistence type="predicted"/>
<dbReference type="Proteomes" id="UP000051887">
    <property type="component" value="Unassembled WGS sequence"/>
</dbReference>
<evidence type="ECO:0000313" key="5">
    <source>
        <dbReference type="Proteomes" id="UP000051887"/>
    </source>
</evidence>
<reference evidence="3 5" key="2">
    <citation type="submission" date="2015-09" db="EMBL/GenBank/DDBJ databases">
        <authorList>
            <consortium name="Swine Surveillance"/>
        </authorList>
    </citation>
    <scope>NUCLEOTIDE SEQUENCE [LARGE SCALE GENOMIC DNA]</scope>
    <source>
        <strain evidence="3 5">5120</strain>
    </source>
</reference>
<feature type="region of interest" description="Disordered" evidence="1">
    <location>
        <begin position="9"/>
        <end position="45"/>
    </location>
</feature>
<dbReference type="EMBL" id="CYSB01000004">
    <property type="protein sequence ID" value="CUH62704.1"/>
    <property type="molecule type" value="Genomic_DNA"/>
</dbReference>
<name>A0A0P1FQA0_9RHOB</name>
<evidence type="ECO:0000256" key="1">
    <source>
        <dbReference type="SAM" id="MobiDB-lite"/>
    </source>
</evidence>
<protein>
    <submittedName>
        <fullName evidence="3">Uncharacterized protein</fullName>
    </submittedName>
</protein>
<accession>A0A0P1FQA0</accession>
<gene>
    <name evidence="2" type="ORF">TL5118_00141</name>
    <name evidence="3" type="ORF">TL5120_00173</name>
</gene>
<dbReference type="AlphaFoldDB" id="A0A0P1FQA0"/>
<organism evidence="3 5">
    <name type="scientific">Thalassovita autumnalis</name>
    <dbReference type="NCBI Taxonomy" id="2072972"/>
    <lineage>
        <taxon>Bacteria</taxon>
        <taxon>Pseudomonadati</taxon>
        <taxon>Pseudomonadota</taxon>
        <taxon>Alphaproteobacteria</taxon>
        <taxon>Rhodobacterales</taxon>
        <taxon>Roseobacteraceae</taxon>
        <taxon>Thalassovita</taxon>
    </lineage>
</organism>
<reference evidence="2 4" key="1">
    <citation type="submission" date="2015-09" db="EMBL/GenBank/DDBJ databases">
        <authorList>
            <person name="Rodrigo-Torres L."/>
            <person name="Arahal D.R."/>
        </authorList>
    </citation>
    <scope>NUCLEOTIDE SEQUENCE [LARGE SCALE GENOMIC DNA]</scope>
    <source>
        <strain evidence="2 4">CECT 5118</strain>
    </source>
</reference>